<keyword evidence="1" id="KW-1015">Disulfide bond</keyword>
<dbReference type="EMBL" id="CP045904">
    <property type="protein sequence ID" value="QQP35826.1"/>
    <property type="molecule type" value="Genomic_DNA"/>
</dbReference>
<proteinExistence type="predicted"/>
<keyword evidence="4" id="KW-1185">Reference proteome</keyword>
<reference evidence="4" key="1">
    <citation type="submission" date="2021-01" db="EMBL/GenBank/DDBJ databases">
        <title>Caligus Genome Assembly.</title>
        <authorList>
            <person name="Gallardo-Escarate C."/>
        </authorList>
    </citation>
    <scope>NUCLEOTIDE SEQUENCE [LARGE SCALE GENOMIC DNA]</scope>
</reference>
<evidence type="ECO:0000313" key="3">
    <source>
        <dbReference type="EMBL" id="QQP35826.1"/>
    </source>
</evidence>
<dbReference type="OrthoDB" id="10022113at2759"/>
<dbReference type="AlphaFoldDB" id="A0A7T8GQW5"/>
<accession>A0A7T8GQW5</accession>
<feature type="domain" description="NOTCH1 EGF-like calcium-binding" evidence="2">
    <location>
        <begin position="19"/>
        <end position="56"/>
    </location>
</feature>
<feature type="non-terminal residue" evidence="3">
    <location>
        <position position="1"/>
    </location>
</feature>
<dbReference type="Gene3D" id="2.10.25.10">
    <property type="entry name" value="Laminin"/>
    <property type="match status" value="1"/>
</dbReference>
<dbReference type="Pfam" id="PF07645">
    <property type="entry name" value="EGF_CA"/>
    <property type="match status" value="1"/>
</dbReference>
<dbReference type="InterPro" id="IPR049883">
    <property type="entry name" value="NOTCH1_EGF-like"/>
</dbReference>
<protein>
    <submittedName>
        <fullName evidence="3">Fibrillin-2</fullName>
    </submittedName>
</protein>
<gene>
    <name evidence="3" type="ORF">FKW44_020738</name>
</gene>
<evidence type="ECO:0000313" key="4">
    <source>
        <dbReference type="Proteomes" id="UP000595437"/>
    </source>
</evidence>
<evidence type="ECO:0000256" key="1">
    <source>
        <dbReference type="ARBA" id="ARBA00023157"/>
    </source>
</evidence>
<evidence type="ECO:0000259" key="2">
    <source>
        <dbReference type="Pfam" id="PF07645"/>
    </source>
</evidence>
<sequence>VHDLWHGLHFNLHTGLCDDNDECAMGMDNCGSLGKGYLCRNIQGSFRCEKRRCDLGRNPLRRRWDLRTLFCQKGFIPGPSGNCLDVDECRENVCFQDRAVRIQWAHITAGMSAHWA</sequence>
<organism evidence="3 4">
    <name type="scientific">Caligus rogercresseyi</name>
    <name type="common">Sea louse</name>
    <dbReference type="NCBI Taxonomy" id="217165"/>
    <lineage>
        <taxon>Eukaryota</taxon>
        <taxon>Metazoa</taxon>
        <taxon>Ecdysozoa</taxon>
        <taxon>Arthropoda</taxon>
        <taxon>Crustacea</taxon>
        <taxon>Multicrustacea</taxon>
        <taxon>Hexanauplia</taxon>
        <taxon>Copepoda</taxon>
        <taxon>Siphonostomatoida</taxon>
        <taxon>Caligidae</taxon>
        <taxon>Caligus</taxon>
    </lineage>
</organism>
<name>A0A7T8GQW5_CALRO</name>
<dbReference type="Proteomes" id="UP000595437">
    <property type="component" value="Chromosome 15"/>
</dbReference>